<feature type="coiled-coil region" evidence="1">
    <location>
        <begin position="14"/>
        <end position="41"/>
    </location>
</feature>
<gene>
    <name evidence="2" type="ORF">POCTA_138.1.T1030127</name>
</gene>
<comment type="caution">
    <text evidence="2">The sequence shown here is derived from an EMBL/GenBank/DDBJ whole genome shotgun (WGS) entry which is preliminary data.</text>
</comment>
<accession>A0A8S1WT70</accession>
<evidence type="ECO:0000256" key="1">
    <source>
        <dbReference type="SAM" id="Coils"/>
    </source>
</evidence>
<dbReference type="EMBL" id="CAJJDP010000103">
    <property type="protein sequence ID" value="CAD8192933.1"/>
    <property type="molecule type" value="Genomic_DNA"/>
</dbReference>
<sequence length="42" mass="5069">MINVNQINMANLVLQSIKKQRQSLKDLRENLERKTDQFQLLR</sequence>
<protein>
    <submittedName>
        <fullName evidence="2">Uncharacterized protein</fullName>
    </submittedName>
</protein>
<keyword evidence="1" id="KW-0175">Coiled coil</keyword>
<evidence type="ECO:0000313" key="3">
    <source>
        <dbReference type="Proteomes" id="UP000683925"/>
    </source>
</evidence>
<proteinExistence type="predicted"/>
<dbReference type="Proteomes" id="UP000683925">
    <property type="component" value="Unassembled WGS sequence"/>
</dbReference>
<reference evidence="2" key="1">
    <citation type="submission" date="2021-01" db="EMBL/GenBank/DDBJ databases">
        <authorList>
            <consortium name="Genoscope - CEA"/>
            <person name="William W."/>
        </authorList>
    </citation>
    <scope>NUCLEOTIDE SEQUENCE</scope>
</reference>
<evidence type="ECO:0000313" key="2">
    <source>
        <dbReference type="EMBL" id="CAD8192933.1"/>
    </source>
</evidence>
<organism evidence="2 3">
    <name type="scientific">Paramecium octaurelia</name>
    <dbReference type="NCBI Taxonomy" id="43137"/>
    <lineage>
        <taxon>Eukaryota</taxon>
        <taxon>Sar</taxon>
        <taxon>Alveolata</taxon>
        <taxon>Ciliophora</taxon>
        <taxon>Intramacronucleata</taxon>
        <taxon>Oligohymenophorea</taxon>
        <taxon>Peniculida</taxon>
        <taxon>Parameciidae</taxon>
        <taxon>Paramecium</taxon>
    </lineage>
</organism>
<name>A0A8S1WT70_PAROT</name>
<keyword evidence="3" id="KW-1185">Reference proteome</keyword>
<dbReference type="AlphaFoldDB" id="A0A8S1WT70"/>